<protein>
    <submittedName>
        <fullName evidence="1">9013_t:CDS:1</fullName>
    </submittedName>
</protein>
<dbReference type="AlphaFoldDB" id="A0A9N9F2W9"/>
<reference evidence="1" key="1">
    <citation type="submission" date="2021-06" db="EMBL/GenBank/DDBJ databases">
        <authorList>
            <person name="Kallberg Y."/>
            <person name="Tangrot J."/>
            <person name="Rosling A."/>
        </authorList>
    </citation>
    <scope>NUCLEOTIDE SEQUENCE</scope>
    <source>
        <strain evidence="1">FL966</strain>
    </source>
</reference>
<proteinExistence type="predicted"/>
<evidence type="ECO:0000313" key="1">
    <source>
        <dbReference type="EMBL" id="CAG8506262.1"/>
    </source>
</evidence>
<keyword evidence="2" id="KW-1185">Reference proteome</keyword>
<sequence length="49" mass="6153">MKKILVSFQFWQNYSMQSWFYISLIRDDKKKFINFQETDSTFFTTKTRQ</sequence>
<organism evidence="1 2">
    <name type="scientific">Cetraspora pellucida</name>
    <dbReference type="NCBI Taxonomy" id="1433469"/>
    <lineage>
        <taxon>Eukaryota</taxon>
        <taxon>Fungi</taxon>
        <taxon>Fungi incertae sedis</taxon>
        <taxon>Mucoromycota</taxon>
        <taxon>Glomeromycotina</taxon>
        <taxon>Glomeromycetes</taxon>
        <taxon>Diversisporales</taxon>
        <taxon>Gigasporaceae</taxon>
        <taxon>Cetraspora</taxon>
    </lineage>
</organism>
<gene>
    <name evidence="1" type="ORF">CPELLU_LOCUS2696</name>
</gene>
<dbReference type="Proteomes" id="UP000789759">
    <property type="component" value="Unassembled WGS sequence"/>
</dbReference>
<accession>A0A9N9F2W9</accession>
<name>A0A9N9F2W9_9GLOM</name>
<dbReference type="EMBL" id="CAJVQA010001198">
    <property type="protein sequence ID" value="CAG8506262.1"/>
    <property type="molecule type" value="Genomic_DNA"/>
</dbReference>
<comment type="caution">
    <text evidence="1">The sequence shown here is derived from an EMBL/GenBank/DDBJ whole genome shotgun (WGS) entry which is preliminary data.</text>
</comment>
<evidence type="ECO:0000313" key="2">
    <source>
        <dbReference type="Proteomes" id="UP000789759"/>
    </source>
</evidence>